<dbReference type="GO" id="GO:0004984">
    <property type="term" value="F:olfactory receptor activity"/>
    <property type="evidence" value="ECO:0007669"/>
    <property type="project" value="TreeGrafter"/>
</dbReference>
<comment type="caution">
    <text evidence="7">The sequence shown here is derived from an EMBL/GenBank/DDBJ whole genome shotgun (WGS) entry which is preliminary data.</text>
</comment>
<evidence type="ECO:0000313" key="8">
    <source>
        <dbReference type="Proteomes" id="UP001205998"/>
    </source>
</evidence>
<dbReference type="AlphaFoldDB" id="A0AAD5FNL7"/>
<keyword evidence="4 5" id="KW-0472">Membrane</keyword>
<feature type="domain" description="G-protein coupled receptors family 1 profile" evidence="6">
    <location>
        <begin position="44"/>
        <end position="294"/>
    </location>
</feature>
<name>A0AAD5FNL7_SILAS</name>
<dbReference type="EMBL" id="MU551617">
    <property type="protein sequence ID" value="KAI5622424.1"/>
    <property type="molecule type" value="Genomic_DNA"/>
</dbReference>
<gene>
    <name evidence="7" type="ORF">C0J50_18025</name>
</gene>
<dbReference type="PANTHER" id="PTHR26451:SF866">
    <property type="entry name" value="ODORANT RECEPTOR-RELATED"/>
    <property type="match status" value="1"/>
</dbReference>
<feature type="transmembrane region" description="Helical" evidence="5">
    <location>
        <begin position="238"/>
        <end position="257"/>
    </location>
</feature>
<sequence length="323" mass="37011">MSVINDSTAEVSLIYQQIYLVALTEGTILKLVFIIIMSLFFIYVNAIMVYTLWSKPVFKETPRYILFNHMILNDSVQLFVTALLYIFGVAYIKLFMAGCAFAVIASGATFRNTPLNLALMSLERYVAIRFPLRHAEIATQKRTYIAIGVIWFLGLVQYLIDLFYGTLMDPTFLTIQKFCTREMLFIKQWQVDLEKGVNIFFFVSVSTIILFTYVSILITTRSAISSKKDTATKAHKTVLLHLIQLGFCLTSFLYSIIERAAAMASSNSNLFIELQYITYLLMLILPRCLSPLIYGLRDNAVRPLFIYYFRCTPCKCRSTVSVH</sequence>
<feature type="transmembrane region" description="Helical" evidence="5">
    <location>
        <begin position="277"/>
        <end position="296"/>
    </location>
</feature>
<dbReference type="SUPFAM" id="SSF81321">
    <property type="entry name" value="Family A G protein-coupled receptor-like"/>
    <property type="match status" value="1"/>
</dbReference>
<dbReference type="PROSITE" id="PS50262">
    <property type="entry name" value="G_PROTEIN_RECEP_F1_2"/>
    <property type="match status" value="1"/>
</dbReference>
<dbReference type="InterPro" id="IPR000276">
    <property type="entry name" value="GPCR_Rhodpsn"/>
</dbReference>
<dbReference type="CDD" id="cd00637">
    <property type="entry name" value="7tm_classA_rhodopsin-like"/>
    <property type="match status" value="1"/>
</dbReference>
<keyword evidence="2 5" id="KW-0812">Transmembrane</keyword>
<keyword evidence="3 5" id="KW-1133">Transmembrane helix</keyword>
<dbReference type="Pfam" id="PF00001">
    <property type="entry name" value="7tm_1"/>
    <property type="match status" value="1"/>
</dbReference>
<evidence type="ECO:0000256" key="3">
    <source>
        <dbReference type="ARBA" id="ARBA00022989"/>
    </source>
</evidence>
<evidence type="ECO:0000256" key="1">
    <source>
        <dbReference type="ARBA" id="ARBA00004370"/>
    </source>
</evidence>
<proteinExistence type="predicted"/>
<dbReference type="GO" id="GO:0004930">
    <property type="term" value="F:G protein-coupled receptor activity"/>
    <property type="evidence" value="ECO:0007669"/>
    <property type="project" value="InterPro"/>
</dbReference>
<feature type="transmembrane region" description="Helical" evidence="5">
    <location>
        <begin position="143"/>
        <end position="160"/>
    </location>
</feature>
<evidence type="ECO:0000259" key="6">
    <source>
        <dbReference type="PROSITE" id="PS50262"/>
    </source>
</evidence>
<protein>
    <submittedName>
        <fullName evidence="7">Odorant receptor, family H, subfamily 132, member 1 isoform X1</fullName>
    </submittedName>
</protein>
<evidence type="ECO:0000256" key="4">
    <source>
        <dbReference type="ARBA" id="ARBA00023136"/>
    </source>
</evidence>
<organism evidence="7 8">
    <name type="scientific">Silurus asotus</name>
    <name type="common">Amur catfish</name>
    <name type="synonym">Parasilurus asotus</name>
    <dbReference type="NCBI Taxonomy" id="30991"/>
    <lineage>
        <taxon>Eukaryota</taxon>
        <taxon>Metazoa</taxon>
        <taxon>Chordata</taxon>
        <taxon>Craniata</taxon>
        <taxon>Vertebrata</taxon>
        <taxon>Euteleostomi</taxon>
        <taxon>Actinopterygii</taxon>
        <taxon>Neopterygii</taxon>
        <taxon>Teleostei</taxon>
        <taxon>Ostariophysi</taxon>
        <taxon>Siluriformes</taxon>
        <taxon>Siluridae</taxon>
        <taxon>Silurus</taxon>
    </lineage>
</organism>
<dbReference type="InterPro" id="IPR017452">
    <property type="entry name" value="GPCR_Rhodpsn_7TM"/>
</dbReference>
<dbReference type="GO" id="GO:0005549">
    <property type="term" value="F:odorant binding"/>
    <property type="evidence" value="ECO:0007669"/>
    <property type="project" value="TreeGrafter"/>
</dbReference>
<dbReference type="Proteomes" id="UP001205998">
    <property type="component" value="Unassembled WGS sequence"/>
</dbReference>
<evidence type="ECO:0000256" key="2">
    <source>
        <dbReference type="ARBA" id="ARBA00022692"/>
    </source>
</evidence>
<reference evidence="7" key="1">
    <citation type="submission" date="2018-07" db="EMBL/GenBank/DDBJ databases">
        <title>Comparative genomics of catfishes provides insights into carnivory and benthic adaptation.</title>
        <authorList>
            <person name="Zhang Y."/>
            <person name="Wang D."/>
            <person name="Peng Z."/>
            <person name="Zheng S."/>
            <person name="Shao F."/>
            <person name="Tao W."/>
        </authorList>
    </citation>
    <scope>NUCLEOTIDE SEQUENCE</scope>
    <source>
        <strain evidence="7">Chongqing</strain>
    </source>
</reference>
<feature type="transmembrane region" description="Helical" evidence="5">
    <location>
        <begin position="31"/>
        <end position="53"/>
    </location>
</feature>
<dbReference type="Gene3D" id="1.20.1070.10">
    <property type="entry name" value="Rhodopsin 7-helix transmembrane proteins"/>
    <property type="match status" value="1"/>
</dbReference>
<evidence type="ECO:0000313" key="7">
    <source>
        <dbReference type="EMBL" id="KAI5622424.1"/>
    </source>
</evidence>
<comment type="subcellular location">
    <subcellularLocation>
        <location evidence="1">Membrane</location>
    </subcellularLocation>
</comment>
<dbReference type="GO" id="GO:0016020">
    <property type="term" value="C:membrane"/>
    <property type="evidence" value="ECO:0007669"/>
    <property type="project" value="UniProtKB-SubCell"/>
</dbReference>
<dbReference type="FunFam" id="1.20.1070.10:FF:000096">
    <property type="entry name" value="Odorant receptor 131-2"/>
    <property type="match status" value="1"/>
</dbReference>
<keyword evidence="8" id="KW-1185">Reference proteome</keyword>
<feature type="transmembrane region" description="Helical" evidence="5">
    <location>
        <begin position="199"/>
        <end position="218"/>
    </location>
</feature>
<accession>A0AAD5FNL7</accession>
<feature type="non-terminal residue" evidence="7">
    <location>
        <position position="323"/>
    </location>
</feature>
<evidence type="ECO:0000256" key="5">
    <source>
        <dbReference type="SAM" id="Phobius"/>
    </source>
</evidence>
<keyword evidence="7" id="KW-0675">Receptor</keyword>
<dbReference type="PANTHER" id="PTHR26451">
    <property type="entry name" value="G_PROTEIN_RECEP_F1_2 DOMAIN-CONTAINING PROTEIN"/>
    <property type="match status" value="1"/>
</dbReference>
<dbReference type="InterPro" id="IPR052921">
    <property type="entry name" value="GPCR1_Superfamily_Member"/>
</dbReference>